<evidence type="ECO:0000256" key="2">
    <source>
        <dbReference type="ARBA" id="ARBA00022737"/>
    </source>
</evidence>
<feature type="compositionally biased region" description="Low complexity" evidence="3">
    <location>
        <begin position="22"/>
        <end position="32"/>
    </location>
</feature>
<evidence type="ECO:0000256" key="3">
    <source>
        <dbReference type="SAM" id="MobiDB-lite"/>
    </source>
</evidence>
<evidence type="ECO:0000313" key="5">
    <source>
        <dbReference type="Proteomes" id="UP001211065"/>
    </source>
</evidence>
<evidence type="ECO:0000313" key="4">
    <source>
        <dbReference type="EMBL" id="KAJ3226350.1"/>
    </source>
</evidence>
<dbReference type="InterPro" id="IPR001611">
    <property type="entry name" value="Leu-rich_rpt"/>
</dbReference>
<dbReference type="EMBL" id="JADGJW010000038">
    <property type="protein sequence ID" value="KAJ3226350.1"/>
    <property type="molecule type" value="Genomic_DNA"/>
</dbReference>
<feature type="region of interest" description="Disordered" evidence="3">
    <location>
        <begin position="361"/>
        <end position="391"/>
    </location>
</feature>
<protein>
    <submittedName>
        <fullName evidence="4">Leucine-rich repeat-containing protein 23</fullName>
    </submittedName>
</protein>
<dbReference type="SMART" id="SM00369">
    <property type="entry name" value="LRR_TYP"/>
    <property type="match status" value="5"/>
</dbReference>
<feature type="compositionally biased region" description="Polar residues" evidence="3">
    <location>
        <begin position="33"/>
        <end position="47"/>
    </location>
</feature>
<keyword evidence="2" id="KW-0677">Repeat</keyword>
<dbReference type="SUPFAM" id="SSF52058">
    <property type="entry name" value="L domain-like"/>
    <property type="match status" value="1"/>
</dbReference>
<accession>A0AAD5U926</accession>
<dbReference type="AlphaFoldDB" id="A0AAD5U926"/>
<dbReference type="Pfam" id="PF14580">
    <property type="entry name" value="LRR_9"/>
    <property type="match status" value="1"/>
</dbReference>
<sequence length="391" mass="44461">MDLKESIETTSNNGFSIGDEPNQSQNDQDSNSIQEKLSSTGFSSGNIPTEAIQVQNDADSILSNQNESFLEGENEETYNNTNHLSQPKKAGVNDFNTKPLTVEMIAQGISLLARTGNGNSHAYTRLELHNLNITSIDVLETFCHLRYLNLSNNSIQNIDVLAPLEYLLSVDLSNNHLHNIPNVLDRRKYLQQANFSKNRITSMNVSNWHLLTWLNLNGKNRLKELCLHAFPSLVHLECRSNLLANNQIEKLGELENLIHLQLLHLRDNKLEVLDNLCEELKELSYLNLRNNLISSLNEIDKLNVLPNLKSLVLLQNPLENIPNYRLEVIMRLPRLEKLDKEGISEEEREEAIQLKLQLAVSKEKEDEAKGDDKDDSSDTYKKGNEDEEADE</sequence>
<keyword evidence="5" id="KW-1185">Reference proteome</keyword>
<dbReference type="Proteomes" id="UP001211065">
    <property type="component" value="Unassembled WGS sequence"/>
</dbReference>
<reference evidence="4" key="1">
    <citation type="submission" date="2020-05" db="EMBL/GenBank/DDBJ databases">
        <title>Phylogenomic resolution of chytrid fungi.</title>
        <authorList>
            <person name="Stajich J.E."/>
            <person name="Amses K."/>
            <person name="Simmons R."/>
            <person name="Seto K."/>
            <person name="Myers J."/>
            <person name="Bonds A."/>
            <person name="Quandt C.A."/>
            <person name="Barry K."/>
            <person name="Liu P."/>
            <person name="Grigoriev I."/>
            <person name="Longcore J.E."/>
            <person name="James T.Y."/>
        </authorList>
    </citation>
    <scope>NUCLEOTIDE SEQUENCE</scope>
    <source>
        <strain evidence="4">JEL0476</strain>
    </source>
</reference>
<name>A0AAD5U926_9FUNG</name>
<evidence type="ECO:0000256" key="1">
    <source>
        <dbReference type="ARBA" id="ARBA00022614"/>
    </source>
</evidence>
<comment type="caution">
    <text evidence="4">The sequence shown here is derived from an EMBL/GenBank/DDBJ whole genome shotgun (WGS) entry which is preliminary data.</text>
</comment>
<gene>
    <name evidence="4" type="primary">LRRC23</name>
    <name evidence="4" type="ORF">HK099_005058</name>
</gene>
<dbReference type="Gene3D" id="3.80.10.10">
    <property type="entry name" value="Ribonuclease Inhibitor"/>
    <property type="match status" value="2"/>
</dbReference>
<keyword evidence="1" id="KW-0433">Leucine-rich repeat</keyword>
<dbReference type="InterPro" id="IPR032675">
    <property type="entry name" value="LRR_dom_sf"/>
</dbReference>
<dbReference type="PANTHER" id="PTHR18849:SF3">
    <property type="entry name" value="LEUCINE RICH REPEAT CONTAINING 23"/>
    <property type="match status" value="1"/>
</dbReference>
<feature type="compositionally biased region" description="Basic and acidic residues" evidence="3">
    <location>
        <begin position="361"/>
        <end position="384"/>
    </location>
</feature>
<organism evidence="4 5">
    <name type="scientific">Clydaea vesicula</name>
    <dbReference type="NCBI Taxonomy" id="447962"/>
    <lineage>
        <taxon>Eukaryota</taxon>
        <taxon>Fungi</taxon>
        <taxon>Fungi incertae sedis</taxon>
        <taxon>Chytridiomycota</taxon>
        <taxon>Chytridiomycota incertae sedis</taxon>
        <taxon>Chytridiomycetes</taxon>
        <taxon>Lobulomycetales</taxon>
        <taxon>Lobulomycetaceae</taxon>
        <taxon>Clydaea</taxon>
    </lineage>
</organism>
<feature type="region of interest" description="Disordered" evidence="3">
    <location>
        <begin position="1"/>
        <end position="47"/>
    </location>
</feature>
<dbReference type="InterPro" id="IPR003591">
    <property type="entry name" value="Leu-rich_rpt_typical-subtyp"/>
</dbReference>
<proteinExistence type="predicted"/>
<dbReference type="PANTHER" id="PTHR18849">
    <property type="entry name" value="LEUCINE RICH REPEAT PROTEIN"/>
    <property type="match status" value="1"/>
</dbReference>
<dbReference type="PROSITE" id="PS51450">
    <property type="entry name" value="LRR"/>
    <property type="match status" value="3"/>
</dbReference>